<gene>
    <name evidence="2" type="primary">ugpQ</name>
    <name evidence="2" type="ORF">FXN63_19200</name>
</gene>
<dbReference type="SUPFAM" id="SSF51695">
    <property type="entry name" value="PLC-like phosphodiesterases"/>
    <property type="match status" value="1"/>
</dbReference>
<dbReference type="KEGG" id="pacr:FXN63_19200"/>
<dbReference type="Proteomes" id="UP000325161">
    <property type="component" value="Chromosome"/>
</dbReference>
<sequence length="264" mass="28894">MTTPRESNPTAGLPPRGWHYERVVAHRGGGIIAPENTLAGMRVAHAHGLRAVEFDVMLASDGVPILMHDPKLGRTLPGTGNIADISSSVLQTMDAGSWRDPHHYKGEPVPLFVDVVRWLRANDMWANIEIKPYPGKEIETGEVVGRMAAELYADETRPLALPVISSFSIDALAAAQRTAPGLPRGLLLNKVTPDWAELLERLDCIALHTSHANLTPEIAAQVKKAGYGLFCYTVNDPARAREILSWGVDSFCTDRIDLFARDFS</sequence>
<dbReference type="InterPro" id="IPR030395">
    <property type="entry name" value="GP_PDE_dom"/>
</dbReference>
<dbReference type="PANTHER" id="PTHR46211">
    <property type="entry name" value="GLYCEROPHOSPHORYL DIESTER PHOSPHODIESTERASE"/>
    <property type="match status" value="1"/>
</dbReference>
<evidence type="ECO:0000313" key="2">
    <source>
        <dbReference type="EMBL" id="QEI07729.1"/>
    </source>
</evidence>
<dbReference type="Pfam" id="PF03009">
    <property type="entry name" value="GDPD"/>
    <property type="match status" value="1"/>
</dbReference>
<name>A0A5C0AZ74_9BURK</name>
<dbReference type="PANTHER" id="PTHR46211:SF1">
    <property type="entry name" value="GLYCEROPHOSPHODIESTER PHOSPHODIESTERASE, CYTOPLASMIC"/>
    <property type="match status" value="1"/>
</dbReference>
<dbReference type="EC" id="3.1.4.46" evidence="2"/>
<dbReference type="InterPro" id="IPR017946">
    <property type="entry name" value="PLC-like_Pdiesterase_TIM-brl"/>
</dbReference>
<dbReference type="GO" id="GO:0008889">
    <property type="term" value="F:glycerophosphodiester phosphodiesterase activity"/>
    <property type="evidence" value="ECO:0007669"/>
    <property type="project" value="UniProtKB-EC"/>
</dbReference>
<organism evidence="2 3">
    <name type="scientific">Pigmentiphaga aceris</name>
    <dbReference type="NCBI Taxonomy" id="1940612"/>
    <lineage>
        <taxon>Bacteria</taxon>
        <taxon>Pseudomonadati</taxon>
        <taxon>Pseudomonadota</taxon>
        <taxon>Betaproteobacteria</taxon>
        <taxon>Burkholderiales</taxon>
        <taxon>Alcaligenaceae</taxon>
        <taxon>Pigmentiphaga</taxon>
    </lineage>
</organism>
<protein>
    <submittedName>
        <fullName evidence="2">Glycerophosphodiester phosphodiesterase</fullName>
        <ecNumber evidence="2">3.1.4.46</ecNumber>
    </submittedName>
</protein>
<proteinExistence type="predicted"/>
<dbReference type="Gene3D" id="3.20.20.190">
    <property type="entry name" value="Phosphatidylinositol (PI) phosphodiesterase"/>
    <property type="match status" value="1"/>
</dbReference>
<evidence type="ECO:0000313" key="3">
    <source>
        <dbReference type="Proteomes" id="UP000325161"/>
    </source>
</evidence>
<feature type="domain" description="GP-PDE" evidence="1">
    <location>
        <begin position="21"/>
        <end position="263"/>
    </location>
</feature>
<dbReference type="NCBIfam" id="NF006989">
    <property type="entry name" value="PRK09454.1"/>
    <property type="match status" value="1"/>
</dbReference>
<dbReference type="CDD" id="cd08562">
    <property type="entry name" value="GDPD_EcUgpQ_like"/>
    <property type="match status" value="1"/>
</dbReference>
<dbReference type="AlphaFoldDB" id="A0A5C0AZ74"/>
<dbReference type="RefSeq" id="WP_148816776.1">
    <property type="nucleotide sequence ID" value="NZ_CP043046.1"/>
</dbReference>
<keyword evidence="2" id="KW-0378">Hydrolase</keyword>
<dbReference type="GO" id="GO:0006629">
    <property type="term" value="P:lipid metabolic process"/>
    <property type="evidence" value="ECO:0007669"/>
    <property type="project" value="InterPro"/>
</dbReference>
<accession>A0A5C0AZ74</accession>
<evidence type="ECO:0000259" key="1">
    <source>
        <dbReference type="PROSITE" id="PS51704"/>
    </source>
</evidence>
<dbReference type="EMBL" id="CP043046">
    <property type="protein sequence ID" value="QEI07729.1"/>
    <property type="molecule type" value="Genomic_DNA"/>
</dbReference>
<dbReference type="OrthoDB" id="9795622at2"/>
<keyword evidence="3" id="KW-1185">Reference proteome</keyword>
<reference evidence="2 3" key="1">
    <citation type="submission" date="2019-08" db="EMBL/GenBank/DDBJ databases">
        <title>Amphibian skin-associated Pigmentiphaga: genome sequence and occurrence across geography and hosts.</title>
        <authorList>
            <person name="Bletz M.C."/>
            <person name="Bunk B."/>
            <person name="Sproeer C."/>
            <person name="Biwer P."/>
            <person name="Reiter S."/>
            <person name="Rabemananjara F.C.E."/>
            <person name="Schulz S."/>
            <person name="Overmann J."/>
            <person name="Vences M."/>
        </authorList>
    </citation>
    <scope>NUCLEOTIDE SEQUENCE [LARGE SCALE GENOMIC DNA]</scope>
    <source>
        <strain evidence="2 3">Mada1488</strain>
    </source>
</reference>
<dbReference type="PROSITE" id="PS51704">
    <property type="entry name" value="GP_PDE"/>
    <property type="match status" value="1"/>
</dbReference>